<name>M0I4E1_9EURY</name>
<protein>
    <submittedName>
        <fullName evidence="7">Thioredoxin</fullName>
    </submittedName>
</protein>
<dbReference type="Pfam" id="PF00085">
    <property type="entry name" value="Thioredoxin"/>
    <property type="match status" value="1"/>
</dbReference>
<dbReference type="PROSITE" id="PS00194">
    <property type="entry name" value="THIOREDOXIN_1"/>
    <property type="match status" value="1"/>
</dbReference>
<evidence type="ECO:0000313" key="7">
    <source>
        <dbReference type="EMBL" id="ELZ91611.1"/>
    </source>
</evidence>
<dbReference type="PRINTS" id="PR00421">
    <property type="entry name" value="THIOREDOXIN"/>
</dbReference>
<dbReference type="STRING" id="662479.C440_14894"/>
<dbReference type="PROSITE" id="PS51352">
    <property type="entry name" value="THIOREDOXIN_2"/>
    <property type="match status" value="1"/>
</dbReference>
<evidence type="ECO:0000256" key="3">
    <source>
        <dbReference type="ARBA" id="ARBA00023157"/>
    </source>
</evidence>
<dbReference type="GO" id="GO:0005737">
    <property type="term" value="C:cytoplasm"/>
    <property type="evidence" value="ECO:0007669"/>
    <property type="project" value="TreeGrafter"/>
</dbReference>
<dbReference type="EMBL" id="AOLN01000018">
    <property type="protein sequence ID" value="ELZ91611.1"/>
    <property type="molecule type" value="Genomic_DNA"/>
</dbReference>
<dbReference type="SUPFAM" id="SSF52833">
    <property type="entry name" value="Thioredoxin-like"/>
    <property type="match status" value="1"/>
</dbReference>
<evidence type="ECO:0000259" key="6">
    <source>
        <dbReference type="PROSITE" id="PS51352"/>
    </source>
</evidence>
<dbReference type="GO" id="GO:0015035">
    <property type="term" value="F:protein-disulfide reductase activity"/>
    <property type="evidence" value="ECO:0007669"/>
    <property type="project" value="InterPro"/>
</dbReference>
<keyword evidence="3" id="KW-1015">Disulfide bond</keyword>
<dbReference type="CDD" id="cd02947">
    <property type="entry name" value="TRX_family"/>
    <property type="match status" value="1"/>
</dbReference>
<dbReference type="PANTHER" id="PTHR45663:SF11">
    <property type="entry name" value="GEO12009P1"/>
    <property type="match status" value="1"/>
</dbReference>
<evidence type="ECO:0000256" key="1">
    <source>
        <dbReference type="ARBA" id="ARBA00022448"/>
    </source>
</evidence>
<dbReference type="AlphaFoldDB" id="M0I4E1"/>
<dbReference type="RefSeq" id="WP_008321386.1">
    <property type="nucleotide sequence ID" value="NZ_AOLN01000018.1"/>
</dbReference>
<evidence type="ECO:0000256" key="4">
    <source>
        <dbReference type="ARBA" id="ARBA00023284"/>
    </source>
</evidence>
<keyword evidence="4" id="KW-0676">Redox-active center</keyword>
<accession>M0I4E1</accession>
<organism evidence="7 8">
    <name type="scientific">Haloferax mucosum ATCC BAA-1512</name>
    <dbReference type="NCBI Taxonomy" id="662479"/>
    <lineage>
        <taxon>Archaea</taxon>
        <taxon>Methanobacteriati</taxon>
        <taxon>Methanobacteriota</taxon>
        <taxon>Stenosarchaea group</taxon>
        <taxon>Halobacteria</taxon>
        <taxon>Halobacteriales</taxon>
        <taxon>Haloferacaceae</taxon>
        <taxon>Haloferax</taxon>
    </lineage>
</organism>
<dbReference type="InterPro" id="IPR036249">
    <property type="entry name" value="Thioredoxin-like_sf"/>
</dbReference>
<dbReference type="InterPro" id="IPR017937">
    <property type="entry name" value="Thioredoxin_CS"/>
</dbReference>
<sequence length="141" mass="15178">MSDDELSEIRKQKREQLESKARVDGGTSAEETQSAPNSPVGVNGSNELGDIVSSHDVVLADFYADWCGPCKMLEPTVEKLAANTEAAVAKVDVDRNQELAAQYQVRGVPTMVLFADGEAVEQIVGVRGYDDLKGLIDSHLA</sequence>
<evidence type="ECO:0000256" key="2">
    <source>
        <dbReference type="ARBA" id="ARBA00022982"/>
    </source>
</evidence>
<dbReference type="InterPro" id="IPR005746">
    <property type="entry name" value="Thioredoxin"/>
</dbReference>
<keyword evidence="8" id="KW-1185">Reference proteome</keyword>
<feature type="compositionally biased region" description="Basic and acidic residues" evidence="5">
    <location>
        <begin position="7"/>
        <end position="23"/>
    </location>
</feature>
<dbReference type="InterPro" id="IPR013766">
    <property type="entry name" value="Thioredoxin_domain"/>
</dbReference>
<evidence type="ECO:0000313" key="8">
    <source>
        <dbReference type="Proteomes" id="UP000011550"/>
    </source>
</evidence>
<comment type="caution">
    <text evidence="7">The sequence shown here is derived from an EMBL/GenBank/DDBJ whole genome shotgun (WGS) entry which is preliminary data.</text>
</comment>
<dbReference type="NCBIfam" id="TIGR01068">
    <property type="entry name" value="thioredoxin"/>
    <property type="match status" value="1"/>
</dbReference>
<keyword evidence="1" id="KW-0813">Transport</keyword>
<dbReference type="Gene3D" id="3.40.30.10">
    <property type="entry name" value="Glutaredoxin"/>
    <property type="match status" value="1"/>
</dbReference>
<feature type="region of interest" description="Disordered" evidence="5">
    <location>
        <begin position="1"/>
        <end position="47"/>
    </location>
</feature>
<feature type="domain" description="Thioredoxin" evidence="6">
    <location>
        <begin position="29"/>
        <end position="141"/>
    </location>
</feature>
<dbReference type="PANTHER" id="PTHR45663">
    <property type="entry name" value="GEO12009P1"/>
    <property type="match status" value="1"/>
</dbReference>
<gene>
    <name evidence="7" type="ORF">C440_14894</name>
</gene>
<proteinExistence type="predicted"/>
<dbReference type="Proteomes" id="UP000011550">
    <property type="component" value="Unassembled WGS sequence"/>
</dbReference>
<dbReference type="PATRIC" id="fig|662479.7.peg.3018"/>
<evidence type="ECO:0000256" key="5">
    <source>
        <dbReference type="SAM" id="MobiDB-lite"/>
    </source>
</evidence>
<reference evidence="7 8" key="1">
    <citation type="journal article" date="2014" name="PLoS Genet.">
        <title>Phylogenetically driven sequencing of extremely halophilic archaea reveals strategies for static and dynamic osmo-response.</title>
        <authorList>
            <person name="Becker E.A."/>
            <person name="Seitzer P.M."/>
            <person name="Tritt A."/>
            <person name="Larsen D."/>
            <person name="Krusor M."/>
            <person name="Yao A.I."/>
            <person name="Wu D."/>
            <person name="Madern D."/>
            <person name="Eisen J.A."/>
            <person name="Darling A.E."/>
            <person name="Facciotti M.T."/>
        </authorList>
    </citation>
    <scope>NUCLEOTIDE SEQUENCE [LARGE SCALE GENOMIC DNA]</scope>
    <source>
        <strain evidence="7 8">ATCC BAA-1512</strain>
    </source>
</reference>
<keyword evidence="2" id="KW-0249">Electron transport</keyword>
<dbReference type="OrthoDB" id="35385at2157"/>